<dbReference type="EMBL" id="MKKU01000895">
    <property type="protein sequence ID" value="RNF00294.1"/>
    <property type="molecule type" value="Genomic_DNA"/>
</dbReference>
<evidence type="ECO:0000256" key="1">
    <source>
        <dbReference type="SAM" id="MobiDB-lite"/>
    </source>
</evidence>
<feature type="region of interest" description="Disordered" evidence="1">
    <location>
        <begin position="125"/>
        <end position="187"/>
    </location>
</feature>
<dbReference type="Proteomes" id="UP000284403">
    <property type="component" value="Unassembled WGS sequence"/>
</dbReference>
<accession>A0A3R7MCY1</accession>
<organism evidence="2 3">
    <name type="scientific">Trypanosoma conorhini</name>
    <dbReference type="NCBI Taxonomy" id="83891"/>
    <lineage>
        <taxon>Eukaryota</taxon>
        <taxon>Discoba</taxon>
        <taxon>Euglenozoa</taxon>
        <taxon>Kinetoplastea</taxon>
        <taxon>Metakinetoplastina</taxon>
        <taxon>Trypanosomatida</taxon>
        <taxon>Trypanosomatidae</taxon>
        <taxon>Trypanosoma</taxon>
    </lineage>
</organism>
<dbReference type="GeneID" id="40322440"/>
<feature type="compositionally biased region" description="Gly residues" evidence="1">
    <location>
        <begin position="69"/>
        <end position="81"/>
    </location>
</feature>
<proteinExistence type="predicted"/>
<reference evidence="2 3" key="1">
    <citation type="journal article" date="2018" name="BMC Genomics">
        <title>Genomic comparison of Trypanosoma conorhini and Trypanosoma rangeli to Trypanosoma cruzi strains of high and low virulence.</title>
        <authorList>
            <person name="Bradwell K.R."/>
            <person name="Koparde V.N."/>
            <person name="Matveyev A.V."/>
            <person name="Serrano M.G."/>
            <person name="Alves J.M."/>
            <person name="Parikh H."/>
            <person name="Huang B."/>
            <person name="Lee V."/>
            <person name="Espinosa-Alvarez O."/>
            <person name="Ortiz P.A."/>
            <person name="Costa-Martins A.G."/>
            <person name="Teixeira M.M."/>
            <person name="Buck G.A."/>
        </authorList>
    </citation>
    <scope>NUCLEOTIDE SEQUENCE [LARGE SCALE GENOMIC DNA]</scope>
    <source>
        <strain evidence="2 3">025E</strain>
    </source>
</reference>
<dbReference type="RefSeq" id="XP_029224215.1">
    <property type="nucleotide sequence ID" value="XM_029375666.1"/>
</dbReference>
<evidence type="ECO:0000313" key="3">
    <source>
        <dbReference type="Proteomes" id="UP000284403"/>
    </source>
</evidence>
<evidence type="ECO:0000313" key="2">
    <source>
        <dbReference type="EMBL" id="RNF00294.1"/>
    </source>
</evidence>
<feature type="region of interest" description="Disordered" evidence="1">
    <location>
        <begin position="1"/>
        <end position="88"/>
    </location>
</feature>
<gene>
    <name evidence="2" type="ORF">Tco025E_08829</name>
</gene>
<name>A0A3R7MCY1_9TRYP</name>
<dbReference type="AlphaFoldDB" id="A0A3R7MCY1"/>
<comment type="caution">
    <text evidence="2">The sequence shown here is derived from an EMBL/GenBank/DDBJ whole genome shotgun (WGS) entry which is preliminary data.</text>
</comment>
<protein>
    <submittedName>
        <fullName evidence="2">Uncharacterized protein</fullName>
    </submittedName>
</protein>
<sequence length="209" mass="21921">MHILLAGQTHRAGRSSREGGAPYGSGPSAPWAARGQQSPLARAGRSTGTRPRRKGRGPVEGGRSSPESAGGGGVRRGGSPGICGAFAQRPRWPCWERKKCAPRRRGKMEEVADEHLPPHALARSLAIPAPPSGSICPRRAEHVTPRGRLAASNRSAPTKNDHATTAKGGAGGNGLDKRARIQHPLPPVVAVATPRVELKRTVSRLGKAK</sequence>
<keyword evidence="3" id="KW-1185">Reference proteome</keyword>
<feature type="compositionally biased region" description="Low complexity" evidence="1">
    <location>
        <begin position="24"/>
        <end position="33"/>
    </location>
</feature>